<dbReference type="InterPro" id="IPR036291">
    <property type="entry name" value="NAD(P)-bd_dom_sf"/>
</dbReference>
<dbReference type="PRINTS" id="PR00081">
    <property type="entry name" value="GDHRDH"/>
</dbReference>
<comment type="similarity">
    <text evidence="1">Belongs to the short-chain dehydrogenases/reductases (SDR) family.</text>
</comment>
<accession>A0A1M7FU27</accession>
<dbReference type="Pfam" id="PF13561">
    <property type="entry name" value="adh_short_C2"/>
    <property type="match status" value="1"/>
</dbReference>
<dbReference type="Proteomes" id="UP000184069">
    <property type="component" value="Unassembled WGS sequence"/>
</dbReference>
<gene>
    <name evidence="3" type="ORF">SAMN05444407_10961</name>
</gene>
<dbReference type="EMBL" id="FRBM01000009">
    <property type="protein sequence ID" value="SHM07632.1"/>
    <property type="molecule type" value="Genomic_DNA"/>
</dbReference>
<dbReference type="PANTHER" id="PTHR24321:SF8">
    <property type="entry name" value="ESTRADIOL 17-BETA-DEHYDROGENASE 8-RELATED"/>
    <property type="match status" value="1"/>
</dbReference>
<evidence type="ECO:0000313" key="4">
    <source>
        <dbReference type="Proteomes" id="UP000184069"/>
    </source>
</evidence>
<dbReference type="CDD" id="cd05233">
    <property type="entry name" value="SDR_c"/>
    <property type="match status" value="1"/>
</dbReference>
<dbReference type="STRING" id="1423959.SAMN05444407_10961"/>
<evidence type="ECO:0000256" key="1">
    <source>
        <dbReference type="ARBA" id="ARBA00006484"/>
    </source>
</evidence>
<dbReference type="InterPro" id="IPR002347">
    <property type="entry name" value="SDR_fam"/>
</dbReference>
<dbReference type="Gene3D" id="3.40.50.720">
    <property type="entry name" value="NAD(P)-binding Rossmann-like Domain"/>
    <property type="match status" value="1"/>
</dbReference>
<dbReference type="PRINTS" id="PR00080">
    <property type="entry name" value="SDRFAMILY"/>
</dbReference>
<dbReference type="OrthoDB" id="9803333at2"/>
<proteinExistence type="inferred from homology"/>
<sequence>MILVYSMILITKVYQFEITLSKNLKEMKKFNNKLAIVTGGNSGIGYAAAKELITEGATVIITGRRKEAVEKAAQELGAIPFIADQAKLEDIDRLKTEVENQYGKIDILFINAGITGSLTLIENMDPENFDQVMNINFRGAYFTLSKLIPLLNDSASVIMLSSIVASTYKPNSSVYQASKAALNSIAKTAAAELAPRKIRVNMISPGPIQTEIMSKAGLDEETLKGLNDHLINQIPLKKMGTAEEIAQLVSYLADHNASGFMTGTEIIIDGGIAL</sequence>
<evidence type="ECO:0000256" key="2">
    <source>
        <dbReference type="ARBA" id="ARBA00023002"/>
    </source>
</evidence>
<name>A0A1M7FU27_9FLAO</name>
<organism evidence="3 4">
    <name type="scientific">Chryseobacterium contaminans</name>
    <dbReference type="NCBI Taxonomy" id="1423959"/>
    <lineage>
        <taxon>Bacteria</taxon>
        <taxon>Pseudomonadati</taxon>
        <taxon>Bacteroidota</taxon>
        <taxon>Flavobacteriia</taxon>
        <taxon>Flavobacteriales</taxon>
        <taxon>Weeksellaceae</taxon>
        <taxon>Chryseobacterium group</taxon>
        <taxon>Chryseobacterium</taxon>
    </lineage>
</organism>
<reference evidence="3 4" key="1">
    <citation type="submission" date="2016-11" db="EMBL/GenBank/DDBJ databases">
        <authorList>
            <person name="Jaros S."/>
            <person name="Januszkiewicz K."/>
            <person name="Wedrychowicz H."/>
        </authorList>
    </citation>
    <scope>NUCLEOTIDE SEQUENCE [LARGE SCALE GENOMIC DNA]</scope>
    <source>
        <strain evidence="3 4">DSM 27621</strain>
    </source>
</reference>
<protein>
    <submittedName>
        <fullName evidence="3">NAD(P)-dependent dehydrogenase, short-chain alcohol dehydrogenase family</fullName>
    </submittedName>
</protein>
<dbReference type="AlphaFoldDB" id="A0A1M7FU27"/>
<dbReference type="SUPFAM" id="SSF51735">
    <property type="entry name" value="NAD(P)-binding Rossmann-fold domains"/>
    <property type="match status" value="1"/>
</dbReference>
<dbReference type="PANTHER" id="PTHR24321">
    <property type="entry name" value="DEHYDROGENASES, SHORT CHAIN"/>
    <property type="match status" value="1"/>
</dbReference>
<dbReference type="GO" id="GO:0016491">
    <property type="term" value="F:oxidoreductase activity"/>
    <property type="evidence" value="ECO:0007669"/>
    <property type="project" value="UniProtKB-KW"/>
</dbReference>
<evidence type="ECO:0000313" key="3">
    <source>
        <dbReference type="EMBL" id="SHM07632.1"/>
    </source>
</evidence>
<keyword evidence="2" id="KW-0560">Oxidoreductase</keyword>
<dbReference type="FunFam" id="3.40.50.720:FF:000084">
    <property type="entry name" value="Short-chain dehydrogenase reductase"/>
    <property type="match status" value="1"/>
</dbReference>